<accession>A0A0D6EFL4</accession>
<evidence type="ECO:0000256" key="4">
    <source>
        <dbReference type="ARBA" id="ARBA00022692"/>
    </source>
</evidence>
<dbReference type="OrthoDB" id="6745403at2759"/>
<evidence type="ECO:0000256" key="6">
    <source>
        <dbReference type="ARBA" id="ARBA00023136"/>
    </source>
</evidence>
<dbReference type="EMBL" id="CENE01000001">
    <property type="protein sequence ID" value="CEQ38588.1"/>
    <property type="molecule type" value="Genomic_DNA"/>
</dbReference>
<keyword evidence="4 8" id="KW-0812">Transmembrane</keyword>
<dbReference type="AlphaFoldDB" id="A0A0D6EFL4"/>
<comment type="similarity">
    <text evidence="2 7">Belongs to the EMC3 family.</text>
</comment>
<evidence type="ECO:0000256" key="3">
    <source>
        <dbReference type="ARBA" id="ARBA00020822"/>
    </source>
</evidence>
<dbReference type="Pfam" id="PF01956">
    <property type="entry name" value="EMC3_TMCO1"/>
    <property type="match status" value="1"/>
</dbReference>
<evidence type="ECO:0000256" key="7">
    <source>
        <dbReference type="PIRNR" id="PIRNR010045"/>
    </source>
</evidence>
<dbReference type="PIRSF" id="PIRSF010045">
    <property type="entry name" value="DUF850_TM_euk"/>
    <property type="match status" value="1"/>
</dbReference>
<comment type="function">
    <text evidence="7">The EMC seems to be required for efficient folding of proteins in the endoplasmic reticulum (ER).</text>
</comment>
<dbReference type="SMART" id="SM01415">
    <property type="entry name" value="DUF106"/>
    <property type="match status" value="1"/>
</dbReference>
<organism evidence="9 10">
    <name type="scientific">Sporidiobolus salmonicolor</name>
    <name type="common">Yeast-like fungus</name>
    <name type="synonym">Sporobolomyces salmonicolor</name>
    <dbReference type="NCBI Taxonomy" id="5005"/>
    <lineage>
        <taxon>Eukaryota</taxon>
        <taxon>Fungi</taxon>
        <taxon>Dikarya</taxon>
        <taxon>Basidiomycota</taxon>
        <taxon>Pucciniomycotina</taxon>
        <taxon>Microbotryomycetes</taxon>
        <taxon>Sporidiobolales</taxon>
        <taxon>Sporidiobolaceae</taxon>
        <taxon>Sporobolomyces</taxon>
    </lineage>
</organism>
<name>A0A0D6EFL4_SPOSA</name>
<dbReference type="GO" id="GO:0072546">
    <property type="term" value="C:EMC complex"/>
    <property type="evidence" value="ECO:0007669"/>
    <property type="project" value="TreeGrafter"/>
</dbReference>
<keyword evidence="5 8" id="KW-1133">Transmembrane helix</keyword>
<evidence type="ECO:0000256" key="8">
    <source>
        <dbReference type="SAM" id="Phobius"/>
    </source>
</evidence>
<evidence type="ECO:0000313" key="9">
    <source>
        <dbReference type="EMBL" id="CEQ38588.1"/>
    </source>
</evidence>
<evidence type="ECO:0000256" key="5">
    <source>
        <dbReference type="ARBA" id="ARBA00022989"/>
    </source>
</evidence>
<dbReference type="GO" id="GO:0034975">
    <property type="term" value="P:protein folding in endoplasmic reticulum"/>
    <property type="evidence" value="ECO:0007669"/>
    <property type="project" value="TreeGrafter"/>
</dbReference>
<evidence type="ECO:0000256" key="2">
    <source>
        <dbReference type="ARBA" id="ARBA00005376"/>
    </source>
</evidence>
<evidence type="ECO:0000313" key="10">
    <source>
        <dbReference type="Proteomes" id="UP000243876"/>
    </source>
</evidence>
<dbReference type="InterPro" id="IPR002809">
    <property type="entry name" value="EMC3/TMCO1"/>
</dbReference>
<dbReference type="Proteomes" id="UP000243876">
    <property type="component" value="Unassembled WGS sequence"/>
</dbReference>
<keyword evidence="6 8" id="KW-0472">Membrane</keyword>
<dbReference type="PANTHER" id="PTHR13116:SF5">
    <property type="entry name" value="ER MEMBRANE PROTEIN COMPLEX SUBUNIT 3"/>
    <property type="match status" value="1"/>
</dbReference>
<sequence>MASPAQDLVLDRAIRDWVLLPLTFIMFASGLIRHYVSQLVQSPPKPQPILVIREQRAITRGQLLRANGSHLPPSAFVALKSHLSTAYDQGTYLKAPPPPDGASAPPANPLGDPAMMDGMMDMMKKQAVGFLPQTVLMYYINSFFNGFLLTRLPFPLTIRFKDMLQRGLDVPDLDASWCSSISWFFLCSFGLNPIYQLILGEDNAAGDMQSMQAMQGAGGMPAMPGAPAQDFVKLFKAERENLEIVEYQWVCEGVEDRVLGKFLQSVV</sequence>
<gene>
    <name evidence="9" type="primary">SPOSA6832_00031</name>
</gene>
<feature type="transmembrane region" description="Helical" evidence="8">
    <location>
        <begin position="17"/>
        <end position="36"/>
    </location>
</feature>
<comment type="subcellular location">
    <subcellularLocation>
        <location evidence="1">Membrane</location>
        <topology evidence="1">Multi-pass membrane protein</topology>
    </subcellularLocation>
</comment>
<protein>
    <recommendedName>
        <fullName evidence="3 7">ER membrane protein complex subunit 3</fullName>
    </recommendedName>
</protein>
<reference evidence="10" key="1">
    <citation type="submission" date="2015-02" db="EMBL/GenBank/DDBJ databases">
        <authorList>
            <person name="Gon?alves P."/>
        </authorList>
    </citation>
    <scope>NUCLEOTIDE SEQUENCE [LARGE SCALE GENOMIC DNA]</scope>
</reference>
<keyword evidence="10" id="KW-1185">Reference proteome</keyword>
<dbReference type="InterPro" id="IPR008568">
    <property type="entry name" value="EMC3"/>
</dbReference>
<dbReference type="PANTHER" id="PTHR13116">
    <property type="entry name" value="ER MEMBRANE PROTEIN COMPLEX SUBUNIT 3"/>
    <property type="match status" value="1"/>
</dbReference>
<proteinExistence type="inferred from homology"/>
<feature type="transmembrane region" description="Helical" evidence="8">
    <location>
        <begin position="128"/>
        <end position="149"/>
    </location>
</feature>
<evidence type="ECO:0000256" key="1">
    <source>
        <dbReference type="ARBA" id="ARBA00004141"/>
    </source>
</evidence>